<reference evidence="1" key="2">
    <citation type="submission" date="2018-05" db="EMBL/GenBank/DDBJ databases">
        <title>OgluRS3 (Oryza glumaepatula Reference Sequence Version 3).</title>
        <authorList>
            <person name="Zhang J."/>
            <person name="Kudrna D."/>
            <person name="Lee S."/>
            <person name="Talag J."/>
            <person name="Welchert J."/>
            <person name="Wing R.A."/>
        </authorList>
    </citation>
    <scope>NUCLEOTIDE SEQUENCE [LARGE SCALE GENOMIC DNA]</scope>
</reference>
<dbReference type="HOGENOM" id="CLU_165749_0_0_1"/>
<dbReference type="eggNOG" id="KOG4730">
    <property type="taxonomic scope" value="Eukaryota"/>
</dbReference>
<dbReference type="Proteomes" id="UP000026961">
    <property type="component" value="Chromosome 12"/>
</dbReference>
<dbReference type="EnsemblPlants" id="OGLUM12G03110.1">
    <property type="protein sequence ID" value="OGLUM12G03110.1"/>
    <property type="gene ID" value="OGLUM12G03110"/>
</dbReference>
<sequence>MRRLLLADLLRRASSSHHHLHLVRALSASSPLPASDADLRKYAGYALLLLGCGAATYYSFPLPPDALHKKAVPFKYAPLPDDLHAGVVVLSHPSRVVVRRKPSLGSFEPRRTAAVFHRFSS</sequence>
<organism evidence="1">
    <name type="scientific">Oryza glumipatula</name>
    <dbReference type="NCBI Taxonomy" id="40148"/>
    <lineage>
        <taxon>Eukaryota</taxon>
        <taxon>Viridiplantae</taxon>
        <taxon>Streptophyta</taxon>
        <taxon>Embryophyta</taxon>
        <taxon>Tracheophyta</taxon>
        <taxon>Spermatophyta</taxon>
        <taxon>Magnoliopsida</taxon>
        <taxon>Liliopsida</taxon>
        <taxon>Poales</taxon>
        <taxon>Poaceae</taxon>
        <taxon>BOP clade</taxon>
        <taxon>Oryzoideae</taxon>
        <taxon>Oryzeae</taxon>
        <taxon>Oryzinae</taxon>
        <taxon>Oryza</taxon>
    </lineage>
</organism>
<accession>A0A0E0BNT0</accession>
<reference evidence="1" key="1">
    <citation type="submission" date="2015-04" db="UniProtKB">
        <authorList>
            <consortium name="EnsemblPlants"/>
        </authorList>
    </citation>
    <scope>IDENTIFICATION</scope>
</reference>
<keyword evidence="2" id="KW-1185">Reference proteome</keyword>
<evidence type="ECO:0000313" key="1">
    <source>
        <dbReference type="EnsemblPlants" id="OGLUM12G03110.1"/>
    </source>
</evidence>
<evidence type="ECO:0000313" key="2">
    <source>
        <dbReference type="Proteomes" id="UP000026961"/>
    </source>
</evidence>
<proteinExistence type="predicted"/>
<dbReference type="AlphaFoldDB" id="A0A0E0BNT0"/>
<dbReference type="Gramene" id="OGLUM12G03110.1">
    <property type="protein sequence ID" value="OGLUM12G03110.1"/>
    <property type="gene ID" value="OGLUM12G03110"/>
</dbReference>
<name>A0A0E0BNT0_9ORYZ</name>
<protein>
    <submittedName>
        <fullName evidence="1">Uncharacterized protein</fullName>
    </submittedName>
</protein>
<dbReference type="STRING" id="40148.A0A0E0BNT0"/>